<protein>
    <submittedName>
        <fullName evidence="4">NADPH2:quinone reductase</fullName>
    </submittedName>
</protein>
<dbReference type="Gene3D" id="3.40.50.720">
    <property type="entry name" value="NAD(P)-binding Rossmann-like Domain"/>
    <property type="match status" value="1"/>
</dbReference>
<accession>A0ABY1JW52</accession>
<dbReference type="InterPro" id="IPR020843">
    <property type="entry name" value="ER"/>
</dbReference>
<dbReference type="InterPro" id="IPR036291">
    <property type="entry name" value="NAD(P)-bd_dom_sf"/>
</dbReference>
<dbReference type="CDD" id="cd08273">
    <property type="entry name" value="MDR8"/>
    <property type="match status" value="1"/>
</dbReference>
<sequence length="336" mass="36881">MLSNRRIVFDRYGGPEVLHMLKEDVPAPKSNEVLVQVLVTGVAHGDIMIRKGVLTPPFQKLPVTPGFEIVGVVKEVGSGVTSVRADQLVAALTVIGGYSEYICIKHDELVPLPEGIKPEEAACIALNYSTAYQMLHRYAKVQKGEKVLVHGAAGGVGTALLQLGKLSDLEMLGTASQSRHPFISSLHATPIDYRNTDFVEEIRSRFPKGIDAVFDPIGGNNYKRSYQVLRKGGRLIGYGFQNAESKPFVLSSFMRLMSYKLVPDGKRSIFYSIAVTRNSKRVWLKEDLNILFQLLAKGAIQPVIQQIFPLSDAKAAHELFELGGGTGKILLSCRSQ</sequence>
<dbReference type="InterPro" id="IPR011032">
    <property type="entry name" value="GroES-like_sf"/>
</dbReference>
<evidence type="ECO:0000313" key="4">
    <source>
        <dbReference type="EMBL" id="SIQ86828.1"/>
    </source>
</evidence>
<proteinExistence type="predicted"/>
<dbReference type="Pfam" id="PF13602">
    <property type="entry name" value="ADH_zinc_N_2"/>
    <property type="match status" value="1"/>
</dbReference>
<evidence type="ECO:0000256" key="2">
    <source>
        <dbReference type="ARBA" id="ARBA00023002"/>
    </source>
</evidence>
<dbReference type="PANTHER" id="PTHR48106">
    <property type="entry name" value="QUINONE OXIDOREDUCTASE PIG3-RELATED"/>
    <property type="match status" value="1"/>
</dbReference>
<keyword evidence="1" id="KW-0521">NADP</keyword>
<organism evidence="4 5">
    <name type="scientific">Paenibacillus macquariensis</name>
    <dbReference type="NCBI Taxonomy" id="948756"/>
    <lineage>
        <taxon>Bacteria</taxon>
        <taxon>Bacillati</taxon>
        <taxon>Bacillota</taxon>
        <taxon>Bacilli</taxon>
        <taxon>Bacillales</taxon>
        <taxon>Paenibacillaceae</taxon>
        <taxon>Paenibacillus</taxon>
    </lineage>
</organism>
<evidence type="ECO:0000259" key="3">
    <source>
        <dbReference type="SMART" id="SM00829"/>
    </source>
</evidence>
<gene>
    <name evidence="4" type="ORF">SAMN05421578_104410</name>
</gene>
<dbReference type="Pfam" id="PF08240">
    <property type="entry name" value="ADH_N"/>
    <property type="match status" value="1"/>
</dbReference>
<comment type="caution">
    <text evidence="4">The sequence shown here is derived from an EMBL/GenBank/DDBJ whole genome shotgun (WGS) entry which is preliminary data.</text>
</comment>
<feature type="domain" description="Enoyl reductase (ER)" evidence="3">
    <location>
        <begin position="13"/>
        <end position="331"/>
    </location>
</feature>
<evidence type="ECO:0000256" key="1">
    <source>
        <dbReference type="ARBA" id="ARBA00022857"/>
    </source>
</evidence>
<dbReference type="PROSITE" id="PS01162">
    <property type="entry name" value="QOR_ZETA_CRYSTAL"/>
    <property type="match status" value="1"/>
</dbReference>
<dbReference type="Proteomes" id="UP000186666">
    <property type="component" value="Unassembled WGS sequence"/>
</dbReference>
<reference evidence="4 5" key="1">
    <citation type="submission" date="2017-01" db="EMBL/GenBank/DDBJ databases">
        <authorList>
            <person name="Varghese N."/>
            <person name="Submissions S."/>
        </authorList>
    </citation>
    <scope>NUCLEOTIDE SEQUENCE [LARGE SCALE GENOMIC DNA]</scope>
    <source>
        <strain evidence="4 5">ATCC 23464</strain>
    </source>
</reference>
<dbReference type="PANTHER" id="PTHR48106:SF18">
    <property type="entry name" value="QUINONE OXIDOREDUCTASE PIG3"/>
    <property type="match status" value="1"/>
</dbReference>
<dbReference type="Gene3D" id="3.90.180.10">
    <property type="entry name" value="Medium-chain alcohol dehydrogenases, catalytic domain"/>
    <property type="match status" value="1"/>
</dbReference>
<dbReference type="SUPFAM" id="SSF50129">
    <property type="entry name" value="GroES-like"/>
    <property type="match status" value="1"/>
</dbReference>
<name>A0ABY1JW52_9BACL</name>
<evidence type="ECO:0000313" key="5">
    <source>
        <dbReference type="Proteomes" id="UP000186666"/>
    </source>
</evidence>
<dbReference type="InterPro" id="IPR002364">
    <property type="entry name" value="Quin_OxRdtase/zeta-crystal_CS"/>
</dbReference>
<keyword evidence="2" id="KW-0560">Oxidoreductase</keyword>
<dbReference type="RefSeq" id="WP_211269762.1">
    <property type="nucleotide sequence ID" value="NZ_FTNK01000004.1"/>
</dbReference>
<dbReference type="SMART" id="SM00829">
    <property type="entry name" value="PKS_ER"/>
    <property type="match status" value="1"/>
</dbReference>
<dbReference type="InterPro" id="IPR013154">
    <property type="entry name" value="ADH-like_N"/>
</dbReference>
<keyword evidence="5" id="KW-1185">Reference proteome</keyword>
<dbReference type="EMBL" id="FTNK01000004">
    <property type="protein sequence ID" value="SIQ86828.1"/>
    <property type="molecule type" value="Genomic_DNA"/>
</dbReference>
<dbReference type="SUPFAM" id="SSF51735">
    <property type="entry name" value="NAD(P)-binding Rossmann-fold domains"/>
    <property type="match status" value="1"/>
</dbReference>